<name>A0ABV8T8L1_9ACTN</name>
<dbReference type="Gene3D" id="3.20.130.10">
    <property type="entry name" value="Fe-S hydro-lyase, tartrate dehydratase beta-type, catalytic domain"/>
    <property type="match status" value="1"/>
</dbReference>
<dbReference type="RefSeq" id="WP_381736861.1">
    <property type="nucleotide sequence ID" value="NZ_JBHSDP010000005.1"/>
</dbReference>
<comment type="similarity">
    <text evidence="1">Belongs to the class-I fumarase family.</text>
</comment>
<evidence type="ECO:0000313" key="5">
    <source>
        <dbReference type="Proteomes" id="UP001595824"/>
    </source>
</evidence>
<comment type="caution">
    <text evidence="4">The sequence shown here is derived from an EMBL/GenBank/DDBJ whole genome shotgun (WGS) entry which is preliminary data.</text>
</comment>
<reference evidence="5" key="1">
    <citation type="journal article" date="2019" name="Int. J. Syst. Evol. Microbiol.">
        <title>The Global Catalogue of Microorganisms (GCM) 10K type strain sequencing project: providing services to taxonomists for standard genome sequencing and annotation.</title>
        <authorList>
            <consortium name="The Broad Institute Genomics Platform"/>
            <consortium name="The Broad Institute Genome Sequencing Center for Infectious Disease"/>
            <person name="Wu L."/>
            <person name="Ma J."/>
        </authorList>
    </citation>
    <scope>NUCLEOTIDE SEQUENCE [LARGE SCALE GENOMIC DNA]</scope>
    <source>
        <strain evidence="5">PCU 347</strain>
    </source>
</reference>
<evidence type="ECO:0000256" key="1">
    <source>
        <dbReference type="ARBA" id="ARBA00008876"/>
    </source>
</evidence>
<evidence type="ECO:0000259" key="3">
    <source>
        <dbReference type="Pfam" id="PF05683"/>
    </source>
</evidence>
<keyword evidence="5" id="KW-1185">Reference proteome</keyword>
<accession>A0ABV8T8L1</accession>
<dbReference type="PANTHER" id="PTHR43351">
    <property type="entry name" value="L(+)-TARTRATE DEHYDRATASE SUBUNIT BETA"/>
    <property type="match status" value="1"/>
</dbReference>
<dbReference type="InterPro" id="IPR004647">
    <property type="entry name" value="Fe-S_hydro-lyase_TtdB-typ_cat"/>
</dbReference>
<keyword evidence="2" id="KW-0456">Lyase</keyword>
<gene>
    <name evidence="4" type="ORF">ACFPC0_03630</name>
</gene>
<evidence type="ECO:0000256" key="2">
    <source>
        <dbReference type="ARBA" id="ARBA00023239"/>
    </source>
</evidence>
<dbReference type="SUPFAM" id="SSF117457">
    <property type="entry name" value="FumA C-terminal domain-like"/>
    <property type="match status" value="1"/>
</dbReference>
<protein>
    <submittedName>
        <fullName evidence="4">Fumarate hydratase C-terminal domain-containing protein</fullName>
    </submittedName>
</protein>
<feature type="domain" description="Fe-S hydro-lyase tartrate dehydratase beta-type catalytic" evidence="3">
    <location>
        <begin position="15"/>
        <end position="142"/>
    </location>
</feature>
<dbReference type="Pfam" id="PF05683">
    <property type="entry name" value="Fumerase_C"/>
    <property type="match status" value="1"/>
</dbReference>
<dbReference type="EMBL" id="JBHSDP010000005">
    <property type="protein sequence ID" value="MFC4326936.1"/>
    <property type="molecule type" value="Genomic_DNA"/>
</dbReference>
<dbReference type="PANTHER" id="PTHR43351:SF2">
    <property type="entry name" value="L(+)-TARTRATE DEHYDRATASE SUBUNIT BETA-RELATED"/>
    <property type="match status" value="1"/>
</dbReference>
<dbReference type="InterPro" id="IPR036660">
    <property type="entry name" value="Fe-S_hydroAse_TtdB_cat_sf"/>
</dbReference>
<sequence>MLTRPRRRSQAHPGLLAEGEPLPVDFTNRVIYYVGRSRSVRDEAVGRPPDTRDAMGQFHRHEAGENRLIAMIGKADASARGDRIDPAPQVGLLMAVGGARLPVSNSIKSAKVLGLSRHGMVAIYEFDVTDMPVTVAVDSNGNPRSIPPDRRNVARRSIALQCRPDLRSSSRN</sequence>
<organism evidence="4 5">
    <name type="scientific">Streptomyces andamanensis</name>
    <dbReference type="NCBI Taxonomy" id="1565035"/>
    <lineage>
        <taxon>Bacteria</taxon>
        <taxon>Bacillati</taxon>
        <taxon>Actinomycetota</taxon>
        <taxon>Actinomycetes</taxon>
        <taxon>Kitasatosporales</taxon>
        <taxon>Streptomycetaceae</taxon>
        <taxon>Streptomyces</taxon>
    </lineage>
</organism>
<dbReference type="Proteomes" id="UP001595824">
    <property type="component" value="Unassembled WGS sequence"/>
</dbReference>
<proteinExistence type="inferred from homology"/>
<evidence type="ECO:0000313" key="4">
    <source>
        <dbReference type="EMBL" id="MFC4326936.1"/>
    </source>
</evidence>